<dbReference type="SUPFAM" id="SSF52540">
    <property type="entry name" value="P-loop containing nucleoside triphosphate hydrolases"/>
    <property type="match status" value="1"/>
</dbReference>
<proteinExistence type="predicted"/>
<dbReference type="EMBL" id="BARU01040292">
    <property type="protein sequence ID" value="GAH76911.1"/>
    <property type="molecule type" value="Genomic_DNA"/>
</dbReference>
<feature type="non-terminal residue" evidence="1">
    <location>
        <position position="40"/>
    </location>
</feature>
<gene>
    <name evidence="1" type="ORF">S03H2_62310</name>
</gene>
<dbReference type="InterPro" id="IPR027417">
    <property type="entry name" value="P-loop_NTPase"/>
</dbReference>
<reference evidence="1" key="1">
    <citation type="journal article" date="2014" name="Front. Microbiol.">
        <title>High frequency of phylogenetically diverse reductive dehalogenase-homologous genes in deep subseafloor sedimentary metagenomes.</title>
        <authorList>
            <person name="Kawai M."/>
            <person name="Futagami T."/>
            <person name="Toyoda A."/>
            <person name="Takaki Y."/>
            <person name="Nishi S."/>
            <person name="Hori S."/>
            <person name="Arai W."/>
            <person name="Tsubouchi T."/>
            <person name="Morono Y."/>
            <person name="Uchiyama I."/>
            <person name="Ito T."/>
            <person name="Fujiyama A."/>
            <person name="Inagaki F."/>
            <person name="Takami H."/>
        </authorList>
    </citation>
    <scope>NUCLEOTIDE SEQUENCE</scope>
    <source>
        <strain evidence="1">Expedition CK06-06</strain>
    </source>
</reference>
<name>X1I3C5_9ZZZZ</name>
<evidence type="ECO:0008006" key="2">
    <source>
        <dbReference type="Google" id="ProtNLM"/>
    </source>
</evidence>
<sequence length="40" mass="4647">MLLPENGGEHLLQDLNIPFPEVIFDRYPHELSGGMRQRVQ</sequence>
<evidence type="ECO:0000313" key="1">
    <source>
        <dbReference type="EMBL" id="GAH76911.1"/>
    </source>
</evidence>
<dbReference type="AlphaFoldDB" id="X1I3C5"/>
<organism evidence="1">
    <name type="scientific">marine sediment metagenome</name>
    <dbReference type="NCBI Taxonomy" id="412755"/>
    <lineage>
        <taxon>unclassified sequences</taxon>
        <taxon>metagenomes</taxon>
        <taxon>ecological metagenomes</taxon>
    </lineage>
</organism>
<accession>X1I3C5</accession>
<comment type="caution">
    <text evidence="1">The sequence shown here is derived from an EMBL/GenBank/DDBJ whole genome shotgun (WGS) entry which is preliminary data.</text>
</comment>
<protein>
    <recommendedName>
        <fullName evidence="2">ABC transporter domain-containing protein</fullName>
    </recommendedName>
</protein>